<keyword evidence="19" id="KW-1185">Reference proteome</keyword>
<dbReference type="SUPFAM" id="SSF47384">
    <property type="entry name" value="Homodimeric domain of signal transducing histidine kinase"/>
    <property type="match status" value="1"/>
</dbReference>
<sequence>MMRLVKHFWPDTMLYQILVLLAVSGLFMVLVGAASFYFLKERLDRNPSVMNSHLVSVAVAKLNETPADERREVLAALHGELPDLMLELVDENALTVSGGASDGEHFGPFVTGNTLLGMRIEHVVAPQKRGKNAPPLLFIRLRDGALVAAEWGMRGPPPPVLGEPFLLFFGFLALSFCGLMIWAARSLAGPLAALAASARSFGETSTSPVPIRESGPREVRAAATAFNRMQHRINEFLEKRTRMLAAVSHDLRTPLTRLRLRLDLLEPGDIRDRSLRDLQLMEGQIDAALTFLRDGASAESVQRIDLPSFLQSLCDQYADTGHAVKLRYDGRLSVMARNTELQRAFSNLIDNALFYAFGVEILAYRDADHIRVDIVDHGPGIAAADRARLLEPFERGDAARQIREGTGFGLGLPTAKSIVEAAGGRLELSDTPGGGLTVCLHLPVVEGGAE</sequence>
<evidence type="ECO:0000256" key="5">
    <source>
        <dbReference type="ARBA" id="ARBA00022519"/>
    </source>
</evidence>
<keyword evidence="11" id="KW-0067">ATP-binding</keyword>
<keyword evidence="5" id="KW-0997">Cell inner membrane</keyword>
<organism evidence="18 19">
    <name type="scientific">Roseibium sediminicola</name>
    <dbReference type="NCBI Taxonomy" id="2933272"/>
    <lineage>
        <taxon>Bacteria</taxon>
        <taxon>Pseudomonadati</taxon>
        <taxon>Pseudomonadota</taxon>
        <taxon>Alphaproteobacteria</taxon>
        <taxon>Hyphomicrobiales</taxon>
        <taxon>Stappiaceae</taxon>
        <taxon>Roseibium</taxon>
    </lineage>
</organism>
<dbReference type="InterPro" id="IPR036097">
    <property type="entry name" value="HisK_dim/P_sf"/>
</dbReference>
<dbReference type="Gene3D" id="1.10.287.130">
    <property type="match status" value="1"/>
</dbReference>
<keyword evidence="13" id="KW-0902">Two-component regulatory system</keyword>
<proteinExistence type="predicted"/>
<evidence type="ECO:0000256" key="12">
    <source>
        <dbReference type="ARBA" id="ARBA00022989"/>
    </source>
</evidence>
<feature type="domain" description="HAMP" evidence="17">
    <location>
        <begin position="185"/>
        <end position="238"/>
    </location>
</feature>
<gene>
    <name evidence="18" type="ORF">M0H32_15255</name>
</gene>
<dbReference type="Pfam" id="PF02518">
    <property type="entry name" value="HATPase_c"/>
    <property type="match status" value="1"/>
</dbReference>
<evidence type="ECO:0000256" key="9">
    <source>
        <dbReference type="ARBA" id="ARBA00022741"/>
    </source>
</evidence>
<dbReference type="SMART" id="SM00387">
    <property type="entry name" value="HATPase_c"/>
    <property type="match status" value="1"/>
</dbReference>
<evidence type="ECO:0000256" key="2">
    <source>
        <dbReference type="ARBA" id="ARBA00004429"/>
    </source>
</evidence>
<dbReference type="EMBL" id="JALNMJ010000010">
    <property type="protein sequence ID" value="MCK7613530.1"/>
    <property type="molecule type" value="Genomic_DNA"/>
</dbReference>
<comment type="catalytic activity">
    <reaction evidence="1">
        <text>ATP + protein L-histidine = ADP + protein N-phospho-L-histidine.</text>
        <dbReference type="EC" id="2.7.13.3"/>
    </reaction>
</comment>
<evidence type="ECO:0000256" key="13">
    <source>
        <dbReference type="ARBA" id="ARBA00023012"/>
    </source>
</evidence>
<evidence type="ECO:0000259" key="16">
    <source>
        <dbReference type="PROSITE" id="PS50109"/>
    </source>
</evidence>
<comment type="subcellular location">
    <subcellularLocation>
        <location evidence="2">Cell inner membrane</location>
        <topology evidence="2">Multi-pass membrane protein</topology>
    </subcellularLocation>
</comment>
<dbReference type="InterPro" id="IPR050980">
    <property type="entry name" value="2C_sensor_his_kinase"/>
</dbReference>
<dbReference type="CDD" id="cd00075">
    <property type="entry name" value="HATPase"/>
    <property type="match status" value="1"/>
</dbReference>
<evidence type="ECO:0000256" key="3">
    <source>
        <dbReference type="ARBA" id="ARBA00012438"/>
    </source>
</evidence>
<evidence type="ECO:0000256" key="4">
    <source>
        <dbReference type="ARBA" id="ARBA00022475"/>
    </source>
</evidence>
<protein>
    <recommendedName>
        <fullName evidence="3">histidine kinase</fullName>
        <ecNumber evidence="3">2.7.13.3</ecNumber>
    </recommendedName>
</protein>
<evidence type="ECO:0000256" key="8">
    <source>
        <dbReference type="ARBA" id="ARBA00022692"/>
    </source>
</evidence>
<feature type="transmembrane region" description="Helical" evidence="15">
    <location>
        <begin position="12"/>
        <end position="39"/>
    </location>
</feature>
<dbReference type="InterPro" id="IPR003661">
    <property type="entry name" value="HisK_dim/P_dom"/>
</dbReference>
<dbReference type="InterPro" id="IPR036890">
    <property type="entry name" value="HATPase_C_sf"/>
</dbReference>
<evidence type="ECO:0000256" key="6">
    <source>
        <dbReference type="ARBA" id="ARBA00022553"/>
    </source>
</evidence>
<evidence type="ECO:0000313" key="18">
    <source>
        <dbReference type="EMBL" id="MCK7613530.1"/>
    </source>
</evidence>
<dbReference type="SUPFAM" id="SSF55874">
    <property type="entry name" value="ATPase domain of HSP90 chaperone/DNA topoisomerase II/histidine kinase"/>
    <property type="match status" value="1"/>
</dbReference>
<comment type="caution">
    <text evidence="18">The sequence shown here is derived from an EMBL/GenBank/DDBJ whole genome shotgun (WGS) entry which is preliminary data.</text>
</comment>
<evidence type="ECO:0000256" key="11">
    <source>
        <dbReference type="ARBA" id="ARBA00022840"/>
    </source>
</evidence>
<dbReference type="InterPro" id="IPR003660">
    <property type="entry name" value="HAMP_dom"/>
</dbReference>
<keyword evidence="12 15" id="KW-1133">Transmembrane helix</keyword>
<dbReference type="SMART" id="SM00388">
    <property type="entry name" value="HisKA"/>
    <property type="match status" value="1"/>
</dbReference>
<keyword evidence="7" id="KW-0808">Transferase</keyword>
<evidence type="ECO:0000256" key="14">
    <source>
        <dbReference type="ARBA" id="ARBA00023136"/>
    </source>
</evidence>
<keyword evidence="10 18" id="KW-0418">Kinase</keyword>
<dbReference type="PROSITE" id="PS50109">
    <property type="entry name" value="HIS_KIN"/>
    <property type="match status" value="1"/>
</dbReference>
<dbReference type="InterPro" id="IPR005467">
    <property type="entry name" value="His_kinase_dom"/>
</dbReference>
<name>A0ABT0GWC8_9HYPH</name>
<keyword evidence="9" id="KW-0547">Nucleotide-binding</keyword>
<dbReference type="PANTHER" id="PTHR44936">
    <property type="entry name" value="SENSOR PROTEIN CREC"/>
    <property type="match status" value="1"/>
</dbReference>
<dbReference type="InterPro" id="IPR004358">
    <property type="entry name" value="Sig_transdc_His_kin-like_C"/>
</dbReference>
<evidence type="ECO:0000313" key="19">
    <source>
        <dbReference type="Proteomes" id="UP001431221"/>
    </source>
</evidence>
<dbReference type="RefSeq" id="WP_248155496.1">
    <property type="nucleotide sequence ID" value="NZ_JALNMJ010000010.1"/>
</dbReference>
<feature type="transmembrane region" description="Helical" evidence="15">
    <location>
        <begin position="165"/>
        <end position="184"/>
    </location>
</feature>
<dbReference type="EC" id="2.7.13.3" evidence="3"/>
<evidence type="ECO:0000256" key="1">
    <source>
        <dbReference type="ARBA" id="ARBA00000085"/>
    </source>
</evidence>
<evidence type="ECO:0000256" key="10">
    <source>
        <dbReference type="ARBA" id="ARBA00022777"/>
    </source>
</evidence>
<feature type="domain" description="Histidine kinase" evidence="16">
    <location>
        <begin position="246"/>
        <end position="446"/>
    </location>
</feature>
<accession>A0ABT0GWC8</accession>
<dbReference type="Pfam" id="PF00672">
    <property type="entry name" value="HAMP"/>
    <property type="match status" value="1"/>
</dbReference>
<dbReference type="SMART" id="SM00304">
    <property type="entry name" value="HAMP"/>
    <property type="match status" value="1"/>
</dbReference>
<dbReference type="PROSITE" id="PS50885">
    <property type="entry name" value="HAMP"/>
    <property type="match status" value="1"/>
</dbReference>
<dbReference type="PANTHER" id="PTHR44936:SF5">
    <property type="entry name" value="SENSOR HISTIDINE KINASE ENVZ"/>
    <property type="match status" value="1"/>
</dbReference>
<dbReference type="PRINTS" id="PR00344">
    <property type="entry name" value="BCTRLSENSOR"/>
</dbReference>
<keyword evidence="4" id="KW-1003">Cell membrane</keyword>
<evidence type="ECO:0000256" key="7">
    <source>
        <dbReference type="ARBA" id="ARBA00022679"/>
    </source>
</evidence>
<keyword evidence="8 15" id="KW-0812">Transmembrane</keyword>
<evidence type="ECO:0000256" key="15">
    <source>
        <dbReference type="SAM" id="Phobius"/>
    </source>
</evidence>
<keyword evidence="14 15" id="KW-0472">Membrane</keyword>
<reference evidence="18" key="1">
    <citation type="submission" date="2022-04" db="EMBL/GenBank/DDBJ databases">
        <title>Roseibium sp. CAU 1639 isolated from mud.</title>
        <authorList>
            <person name="Kim W."/>
        </authorList>
    </citation>
    <scope>NUCLEOTIDE SEQUENCE</scope>
    <source>
        <strain evidence="18">CAU 1639</strain>
    </source>
</reference>
<evidence type="ECO:0000259" key="17">
    <source>
        <dbReference type="PROSITE" id="PS50885"/>
    </source>
</evidence>
<keyword evidence="6" id="KW-0597">Phosphoprotein</keyword>
<dbReference type="Gene3D" id="3.30.565.10">
    <property type="entry name" value="Histidine kinase-like ATPase, C-terminal domain"/>
    <property type="match status" value="1"/>
</dbReference>
<dbReference type="Proteomes" id="UP001431221">
    <property type="component" value="Unassembled WGS sequence"/>
</dbReference>
<dbReference type="GO" id="GO:0016301">
    <property type="term" value="F:kinase activity"/>
    <property type="evidence" value="ECO:0007669"/>
    <property type="project" value="UniProtKB-KW"/>
</dbReference>
<dbReference type="InterPro" id="IPR003594">
    <property type="entry name" value="HATPase_dom"/>
</dbReference>
<dbReference type="Pfam" id="PF00512">
    <property type="entry name" value="HisKA"/>
    <property type="match status" value="1"/>
</dbReference>